<dbReference type="GO" id="GO:0042802">
    <property type="term" value="F:identical protein binding"/>
    <property type="evidence" value="ECO:0007669"/>
    <property type="project" value="UniProtKB-ARBA"/>
</dbReference>
<dbReference type="Pfam" id="PF00035">
    <property type="entry name" value="dsrm"/>
    <property type="match status" value="1"/>
</dbReference>
<keyword evidence="5 15" id="KW-0963">Cytoplasm</keyword>
<feature type="active site" evidence="15">
    <location>
        <position position="120"/>
    </location>
</feature>
<keyword evidence="15" id="KW-0699">rRNA-binding</keyword>
<dbReference type="GO" id="GO:0008033">
    <property type="term" value="P:tRNA processing"/>
    <property type="evidence" value="ECO:0007669"/>
    <property type="project" value="UniProtKB-KW"/>
</dbReference>
<comment type="caution">
    <text evidence="18">The sequence shown here is derived from an EMBL/GenBank/DDBJ whole genome shotgun (WGS) entry which is preliminary data.</text>
</comment>
<dbReference type="Proteomes" id="UP000034752">
    <property type="component" value="Unassembled WGS sequence"/>
</dbReference>
<protein>
    <recommendedName>
        <fullName evidence="15">Ribonuclease 3</fullName>
        <ecNumber evidence="15">3.1.26.3</ecNumber>
    </recommendedName>
    <alternativeName>
        <fullName evidence="15">Ribonuclease III</fullName>
        <shortName evidence="15">RNase III</shortName>
    </alternativeName>
</protein>
<dbReference type="CDD" id="cd00593">
    <property type="entry name" value="RIBOc"/>
    <property type="match status" value="1"/>
</dbReference>
<evidence type="ECO:0000256" key="11">
    <source>
        <dbReference type="ARBA" id="ARBA00022759"/>
    </source>
</evidence>
<dbReference type="GO" id="GO:0046872">
    <property type="term" value="F:metal ion binding"/>
    <property type="evidence" value="ECO:0007669"/>
    <property type="project" value="UniProtKB-KW"/>
</dbReference>
<gene>
    <name evidence="15" type="primary">rnc</name>
    <name evidence="18" type="ORF">VE96_C0018G0007</name>
</gene>
<dbReference type="Gene3D" id="1.10.1520.10">
    <property type="entry name" value="Ribonuclease III domain"/>
    <property type="match status" value="1"/>
</dbReference>
<keyword evidence="6 15" id="KW-0698">rRNA processing</keyword>
<organism evidence="18 19">
    <name type="scientific">candidate division Kazan bacterium GW2011_GWA1_44_22</name>
    <dbReference type="NCBI Taxonomy" id="1620410"/>
    <lineage>
        <taxon>Bacteria</taxon>
        <taxon>Bacteria division Kazan-3B-28</taxon>
    </lineage>
</organism>
<evidence type="ECO:0000256" key="12">
    <source>
        <dbReference type="ARBA" id="ARBA00022801"/>
    </source>
</evidence>
<keyword evidence="8 15" id="KW-0819">tRNA processing</keyword>
<dbReference type="GO" id="GO:0006397">
    <property type="term" value="P:mRNA processing"/>
    <property type="evidence" value="ECO:0007669"/>
    <property type="project" value="UniProtKB-UniRule"/>
</dbReference>
<comment type="catalytic activity">
    <reaction evidence="1 15">
        <text>Endonucleolytic cleavage to 5'-phosphomonoester.</text>
        <dbReference type="EC" id="3.1.26.3"/>
    </reaction>
</comment>
<dbReference type="CDD" id="cd10845">
    <property type="entry name" value="DSRM_RNAse_III_family"/>
    <property type="match status" value="1"/>
</dbReference>
<dbReference type="NCBIfam" id="TIGR02191">
    <property type="entry name" value="RNaseIII"/>
    <property type="match status" value="1"/>
</dbReference>
<dbReference type="PANTHER" id="PTHR11207">
    <property type="entry name" value="RIBONUCLEASE III"/>
    <property type="match status" value="1"/>
</dbReference>
<feature type="domain" description="RNase III" evidence="17">
    <location>
        <begin position="4"/>
        <end position="131"/>
    </location>
</feature>
<evidence type="ECO:0000256" key="4">
    <source>
        <dbReference type="ARBA" id="ARBA00011738"/>
    </source>
</evidence>
<evidence type="ECO:0000259" key="17">
    <source>
        <dbReference type="PROSITE" id="PS50142"/>
    </source>
</evidence>
<evidence type="ECO:0000256" key="3">
    <source>
        <dbReference type="ARBA" id="ARBA00010183"/>
    </source>
</evidence>
<dbReference type="PATRIC" id="fig|1620410.3.peg.287"/>
<evidence type="ECO:0000256" key="13">
    <source>
        <dbReference type="ARBA" id="ARBA00022842"/>
    </source>
</evidence>
<dbReference type="Gene3D" id="3.30.160.20">
    <property type="match status" value="1"/>
</dbReference>
<dbReference type="InterPro" id="IPR011907">
    <property type="entry name" value="RNase_III"/>
</dbReference>
<feature type="binding site" evidence="15">
    <location>
        <position position="45"/>
    </location>
    <ligand>
        <name>Mg(2+)</name>
        <dbReference type="ChEBI" id="CHEBI:18420"/>
    </ligand>
</feature>
<keyword evidence="14 15" id="KW-0694">RNA-binding</keyword>
<keyword evidence="10 15" id="KW-0479">Metal-binding</keyword>
<dbReference type="FunFam" id="3.30.160.20:FF:000003">
    <property type="entry name" value="Ribonuclease 3"/>
    <property type="match status" value="1"/>
</dbReference>
<dbReference type="InterPro" id="IPR000999">
    <property type="entry name" value="RNase_III_dom"/>
</dbReference>
<keyword evidence="11 15" id="KW-0255">Endonuclease</keyword>
<sequence>MEDLQQLQKKLGINFNNLDLLQQAFVHRSYLNEHQFAPGHNERLEFLGDAVLELIVTEYLFDKFSDKPEGELTALRAALVRRETLKEMADELEFHKYLKVSKGEAKNAKDQAAMLSNTIEAFIGATFLDQGLEVVRKFITEHLLPKTDIILQSEAYIDAKSHLQELAQDKESITPTYKVISESGPDHNKIFEVAVYLGSHELAKGTGNSKQAAETDAAAHALESYNAAH</sequence>
<dbReference type="SMART" id="SM00535">
    <property type="entry name" value="RIBOc"/>
    <property type="match status" value="1"/>
</dbReference>
<accession>A0A0G1K8C0</accession>
<feature type="domain" description="DRBM" evidence="16">
    <location>
        <begin position="158"/>
        <end position="227"/>
    </location>
</feature>
<evidence type="ECO:0000313" key="19">
    <source>
        <dbReference type="Proteomes" id="UP000034752"/>
    </source>
</evidence>
<evidence type="ECO:0000256" key="1">
    <source>
        <dbReference type="ARBA" id="ARBA00000109"/>
    </source>
</evidence>
<reference evidence="18 19" key="1">
    <citation type="journal article" date="2015" name="Nature">
        <title>rRNA introns, odd ribosomes, and small enigmatic genomes across a large radiation of phyla.</title>
        <authorList>
            <person name="Brown C.T."/>
            <person name="Hug L.A."/>
            <person name="Thomas B.C."/>
            <person name="Sharon I."/>
            <person name="Castelle C.J."/>
            <person name="Singh A."/>
            <person name="Wilkins M.J."/>
            <person name="Williams K.H."/>
            <person name="Banfield J.F."/>
        </authorList>
    </citation>
    <scope>NUCLEOTIDE SEQUENCE [LARGE SCALE GENOMIC DNA]</scope>
</reference>
<comment type="function">
    <text evidence="15">Digests double-stranded RNA. Involved in the processing of primary rRNA transcript to yield the immediate precursors to the large and small rRNAs (23S and 16S). Processes some mRNAs, and tRNAs when they are encoded in the rRNA operon. Processes pre-crRNA and tracrRNA of type II CRISPR loci if present in the organism.</text>
</comment>
<dbReference type="InterPro" id="IPR014720">
    <property type="entry name" value="dsRBD_dom"/>
</dbReference>
<keyword evidence="7 15" id="KW-0507">mRNA processing</keyword>
<evidence type="ECO:0000256" key="10">
    <source>
        <dbReference type="ARBA" id="ARBA00022723"/>
    </source>
</evidence>
<comment type="subunit">
    <text evidence="4 15">Homodimer.</text>
</comment>
<dbReference type="InterPro" id="IPR036389">
    <property type="entry name" value="RNase_III_sf"/>
</dbReference>
<comment type="subcellular location">
    <subcellularLocation>
        <location evidence="2 15">Cytoplasm</location>
    </subcellularLocation>
</comment>
<name>A0A0G1K8C0_UNCK3</name>
<proteinExistence type="inferred from homology"/>
<dbReference type="PROSITE" id="PS50137">
    <property type="entry name" value="DS_RBD"/>
    <property type="match status" value="1"/>
</dbReference>
<evidence type="ECO:0000256" key="6">
    <source>
        <dbReference type="ARBA" id="ARBA00022552"/>
    </source>
</evidence>
<feature type="binding site" evidence="15">
    <location>
        <position position="120"/>
    </location>
    <ligand>
        <name>Mg(2+)</name>
        <dbReference type="ChEBI" id="CHEBI:18420"/>
    </ligand>
</feature>
<dbReference type="Pfam" id="PF14622">
    <property type="entry name" value="Ribonucleas_3_3"/>
    <property type="match status" value="1"/>
</dbReference>
<dbReference type="PANTHER" id="PTHR11207:SF0">
    <property type="entry name" value="RIBONUCLEASE 3"/>
    <property type="match status" value="1"/>
</dbReference>
<keyword evidence="9 15" id="KW-0540">Nuclease</keyword>
<feature type="binding site" evidence="15">
    <location>
        <position position="117"/>
    </location>
    <ligand>
        <name>Mg(2+)</name>
        <dbReference type="ChEBI" id="CHEBI:18420"/>
    </ligand>
</feature>
<keyword evidence="12 15" id="KW-0378">Hydrolase</keyword>
<dbReference type="PROSITE" id="PS50142">
    <property type="entry name" value="RNASE_3_2"/>
    <property type="match status" value="1"/>
</dbReference>
<dbReference type="GO" id="GO:0019843">
    <property type="term" value="F:rRNA binding"/>
    <property type="evidence" value="ECO:0007669"/>
    <property type="project" value="UniProtKB-KW"/>
</dbReference>
<dbReference type="GO" id="GO:0005737">
    <property type="term" value="C:cytoplasm"/>
    <property type="evidence" value="ECO:0007669"/>
    <property type="project" value="UniProtKB-SubCell"/>
</dbReference>
<evidence type="ECO:0000256" key="8">
    <source>
        <dbReference type="ARBA" id="ARBA00022694"/>
    </source>
</evidence>
<dbReference type="HAMAP" id="MF_00104">
    <property type="entry name" value="RNase_III"/>
    <property type="match status" value="1"/>
</dbReference>
<dbReference type="GO" id="GO:0010468">
    <property type="term" value="P:regulation of gene expression"/>
    <property type="evidence" value="ECO:0007669"/>
    <property type="project" value="TreeGrafter"/>
</dbReference>
<dbReference type="GO" id="GO:0006364">
    <property type="term" value="P:rRNA processing"/>
    <property type="evidence" value="ECO:0007669"/>
    <property type="project" value="UniProtKB-UniRule"/>
</dbReference>
<dbReference type="EC" id="3.1.26.3" evidence="15"/>
<evidence type="ECO:0000256" key="7">
    <source>
        <dbReference type="ARBA" id="ARBA00022664"/>
    </source>
</evidence>
<dbReference type="SUPFAM" id="SSF54768">
    <property type="entry name" value="dsRNA-binding domain-like"/>
    <property type="match status" value="1"/>
</dbReference>
<evidence type="ECO:0000256" key="9">
    <source>
        <dbReference type="ARBA" id="ARBA00022722"/>
    </source>
</evidence>
<dbReference type="GO" id="GO:0003725">
    <property type="term" value="F:double-stranded RNA binding"/>
    <property type="evidence" value="ECO:0007669"/>
    <property type="project" value="TreeGrafter"/>
</dbReference>
<feature type="active site" evidence="15">
    <location>
        <position position="49"/>
    </location>
</feature>
<dbReference type="PROSITE" id="PS00517">
    <property type="entry name" value="RNASE_3_1"/>
    <property type="match status" value="1"/>
</dbReference>
<comment type="similarity">
    <text evidence="3">Belongs to the ribonuclease III family.</text>
</comment>
<comment type="cofactor">
    <cofactor evidence="15">
        <name>Mg(2+)</name>
        <dbReference type="ChEBI" id="CHEBI:18420"/>
    </cofactor>
</comment>
<evidence type="ECO:0000256" key="5">
    <source>
        <dbReference type="ARBA" id="ARBA00022490"/>
    </source>
</evidence>
<evidence type="ECO:0000256" key="14">
    <source>
        <dbReference type="ARBA" id="ARBA00022884"/>
    </source>
</evidence>
<evidence type="ECO:0000259" key="16">
    <source>
        <dbReference type="PROSITE" id="PS50137"/>
    </source>
</evidence>
<dbReference type="FunFam" id="1.10.1520.10:FF:000001">
    <property type="entry name" value="Ribonuclease 3"/>
    <property type="match status" value="1"/>
</dbReference>
<dbReference type="SUPFAM" id="SSF69065">
    <property type="entry name" value="RNase III domain-like"/>
    <property type="match status" value="1"/>
</dbReference>
<dbReference type="AlphaFoldDB" id="A0A0G1K8C0"/>
<keyword evidence="13 15" id="KW-0460">Magnesium</keyword>
<dbReference type="EMBL" id="LCIJ01000018">
    <property type="protein sequence ID" value="KKT52532.1"/>
    <property type="molecule type" value="Genomic_DNA"/>
</dbReference>
<dbReference type="GO" id="GO:0004525">
    <property type="term" value="F:ribonuclease III activity"/>
    <property type="evidence" value="ECO:0007669"/>
    <property type="project" value="UniProtKB-UniRule"/>
</dbReference>
<evidence type="ECO:0000256" key="2">
    <source>
        <dbReference type="ARBA" id="ARBA00004496"/>
    </source>
</evidence>
<evidence type="ECO:0000313" key="18">
    <source>
        <dbReference type="EMBL" id="KKT52532.1"/>
    </source>
</evidence>
<dbReference type="SMART" id="SM00358">
    <property type="entry name" value="DSRM"/>
    <property type="match status" value="1"/>
</dbReference>
<evidence type="ECO:0000256" key="15">
    <source>
        <dbReference type="HAMAP-Rule" id="MF_00104"/>
    </source>
</evidence>